<protein>
    <submittedName>
        <fullName evidence="2">Uncharacterized protein</fullName>
    </submittedName>
</protein>
<dbReference type="Proteomes" id="UP001070176">
    <property type="component" value="Unassembled WGS sequence"/>
</dbReference>
<proteinExistence type="predicted"/>
<reference evidence="2" key="1">
    <citation type="submission" date="2022-10" db="EMBL/GenBank/DDBJ databases">
        <title>Chryseobacterium sp. nov., a novel bacterial species.</title>
        <authorList>
            <person name="Cao Y."/>
        </authorList>
    </citation>
    <scope>NUCLEOTIDE SEQUENCE</scope>
    <source>
        <strain evidence="2">KC 927</strain>
    </source>
</reference>
<evidence type="ECO:0000313" key="3">
    <source>
        <dbReference type="Proteomes" id="UP001070176"/>
    </source>
</evidence>
<dbReference type="EMBL" id="JAOVZV010000002">
    <property type="protein sequence ID" value="MCX8531551.1"/>
    <property type="molecule type" value="Genomic_DNA"/>
</dbReference>
<dbReference type="RefSeq" id="WP_267280196.1">
    <property type="nucleotide sequence ID" value="NZ_JAOVZV010000002.1"/>
</dbReference>
<keyword evidence="3" id="KW-1185">Reference proteome</keyword>
<evidence type="ECO:0000313" key="2">
    <source>
        <dbReference type="EMBL" id="MCX8531551.1"/>
    </source>
</evidence>
<dbReference type="PROSITE" id="PS51257">
    <property type="entry name" value="PROKAR_LIPOPROTEIN"/>
    <property type="match status" value="1"/>
</dbReference>
<name>A0ABT3Y072_9FLAO</name>
<gene>
    <name evidence="2" type="ORF">OEA66_04170</name>
</gene>
<accession>A0ABT3Y072</accession>
<evidence type="ECO:0000256" key="1">
    <source>
        <dbReference type="SAM" id="SignalP"/>
    </source>
</evidence>
<sequence length="387" mass="44343">MKNYLNQILLALLLILFSCQNSQQELPNQCDECQTSDYLIKDLKIGSNNFKMRDYNIGTPSDPDFFSINAPEAKISEVIKFISNKSLVKKTKALILFSNNGNKIDDLAPEDIDAFVAYEQNNNGNYNVRLFSKIQGEYVENKISNLKSNIISSNDFKNISLLINNDLYKKTFAIIDIHKLIKTPPQKMELQKELSHNQAILAKGGSYCSFPCNPPGADAWCTVTEGQMGDENWFCLADPRPCAADHSLSLATEQTESIQQYRSLNTREFLHGFRDDYLSKFSNGSRYIEIYYNLSEKMDYSKVNMDFINENFILINDMKPKLESLISNVNSQSIIIIDNATANRLNNYLTKYSYLFSDEDSSNDINYLINKINQFKNKNNQYITNNL</sequence>
<organism evidence="2 3">
    <name type="scientific">Chryseobacterium luquanense</name>
    <dbReference type="NCBI Taxonomy" id="2983766"/>
    <lineage>
        <taxon>Bacteria</taxon>
        <taxon>Pseudomonadati</taxon>
        <taxon>Bacteroidota</taxon>
        <taxon>Flavobacteriia</taxon>
        <taxon>Flavobacteriales</taxon>
        <taxon>Weeksellaceae</taxon>
        <taxon>Chryseobacterium group</taxon>
        <taxon>Chryseobacterium</taxon>
    </lineage>
</organism>
<feature type="signal peptide" evidence="1">
    <location>
        <begin position="1"/>
        <end position="23"/>
    </location>
</feature>
<feature type="chain" id="PRO_5046507370" evidence="1">
    <location>
        <begin position="24"/>
        <end position="387"/>
    </location>
</feature>
<keyword evidence="1" id="KW-0732">Signal</keyword>
<comment type="caution">
    <text evidence="2">The sequence shown here is derived from an EMBL/GenBank/DDBJ whole genome shotgun (WGS) entry which is preliminary data.</text>
</comment>